<reference evidence="2" key="1">
    <citation type="submission" date="2016-10" db="EMBL/GenBank/DDBJ databases">
        <authorList>
            <person name="Varghese N."/>
            <person name="Submissions S."/>
        </authorList>
    </citation>
    <scope>NUCLEOTIDE SEQUENCE [LARGE SCALE GENOMIC DNA]</scope>
    <source>
        <strain evidence="2">DSM 22361</strain>
    </source>
</reference>
<gene>
    <name evidence="1" type="ORF">SAMN05421877_10340</name>
</gene>
<proteinExistence type="predicted"/>
<evidence type="ECO:0000313" key="2">
    <source>
        <dbReference type="Proteomes" id="UP000236731"/>
    </source>
</evidence>
<name>A0A1H5V7C1_9SPHI</name>
<dbReference type="EMBL" id="FNUT01000003">
    <property type="protein sequence ID" value="SEF83229.1"/>
    <property type="molecule type" value="Genomic_DNA"/>
</dbReference>
<protein>
    <submittedName>
        <fullName evidence="1">Uncharacterized protein</fullName>
    </submittedName>
</protein>
<dbReference type="OrthoDB" id="707092at2"/>
<sequence length="269" mass="27517">MKKSILGFLGAAAMLVSLNSCDKTEGALYDLNDNKASFYSPKVTVPMEGGSVIVPLGRTTTSGELSVPVTLTAAGAGYTNIFKVAGPAVFTNGEGKAEVKVTYGDFSKIDASALSVSPIANNDVEVGLAFPFTLAIDSANLSVSQVAKTSVSATSTLEFADAGTAVLNSTGGWIGENGIKNVKIQKAKTANVYKVVSPFGENSIAFMIKSDGKTVVFPNQVLGMDEEYGAVSMSNVTGTIAGKVVTLNVAGYTVAAGSFGSGVEIITLP</sequence>
<dbReference type="Proteomes" id="UP000236731">
    <property type="component" value="Unassembled WGS sequence"/>
</dbReference>
<evidence type="ECO:0000313" key="1">
    <source>
        <dbReference type="EMBL" id="SEF83229.1"/>
    </source>
</evidence>
<organism evidence="1 2">
    <name type="scientific">Sphingobacterium lactis</name>
    <dbReference type="NCBI Taxonomy" id="797291"/>
    <lineage>
        <taxon>Bacteria</taxon>
        <taxon>Pseudomonadati</taxon>
        <taxon>Bacteroidota</taxon>
        <taxon>Sphingobacteriia</taxon>
        <taxon>Sphingobacteriales</taxon>
        <taxon>Sphingobacteriaceae</taxon>
        <taxon>Sphingobacterium</taxon>
    </lineage>
</organism>
<dbReference type="AlphaFoldDB" id="A0A1H5V7C1"/>
<dbReference type="RefSeq" id="WP_103905426.1">
    <property type="nucleotide sequence ID" value="NZ_CP049246.1"/>
</dbReference>
<keyword evidence="2" id="KW-1185">Reference proteome</keyword>
<accession>A0A1H5V7C1</accession>